<dbReference type="EMBL" id="QDDL01000001">
    <property type="protein sequence ID" value="PVZ71999.1"/>
    <property type="molecule type" value="Genomic_DNA"/>
</dbReference>
<protein>
    <submittedName>
        <fullName evidence="1">Uncharacterized protein</fullName>
    </submittedName>
</protein>
<name>A0A2V1GZY9_9GAMM</name>
<organism evidence="1 2">
    <name type="scientific">Pelagibaculum spongiae</name>
    <dbReference type="NCBI Taxonomy" id="2080658"/>
    <lineage>
        <taxon>Bacteria</taxon>
        <taxon>Pseudomonadati</taxon>
        <taxon>Pseudomonadota</taxon>
        <taxon>Gammaproteobacteria</taxon>
        <taxon>Oceanospirillales</taxon>
        <taxon>Pelagibaculum</taxon>
    </lineage>
</organism>
<proteinExistence type="predicted"/>
<dbReference type="AlphaFoldDB" id="A0A2V1GZY9"/>
<dbReference type="Proteomes" id="UP000244906">
    <property type="component" value="Unassembled WGS sequence"/>
</dbReference>
<accession>A0A2V1GZY9</accession>
<reference evidence="1 2" key="1">
    <citation type="submission" date="2018-04" db="EMBL/GenBank/DDBJ databases">
        <title>Thalassorhabdus spongiae gen. nov., sp. nov., isolated from a marine sponge in South-West Iceland.</title>
        <authorList>
            <person name="Knobloch S."/>
            <person name="Daussin A."/>
            <person name="Johannsson R."/>
            <person name="Marteinsson V.T."/>
        </authorList>
    </citation>
    <scope>NUCLEOTIDE SEQUENCE [LARGE SCALE GENOMIC DNA]</scope>
    <source>
        <strain evidence="1 2">Hp12</strain>
    </source>
</reference>
<comment type="caution">
    <text evidence="1">The sequence shown here is derived from an EMBL/GenBank/DDBJ whole genome shotgun (WGS) entry which is preliminary data.</text>
</comment>
<keyword evidence="2" id="KW-1185">Reference proteome</keyword>
<gene>
    <name evidence="1" type="ORF">DC094_02970</name>
</gene>
<evidence type="ECO:0000313" key="1">
    <source>
        <dbReference type="EMBL" id="PVZ71999.1"/>
    </source>
</evidence>
<evidence type="ECO:0000313" key="2">
    <source>
        <dbReference type="Proteomes" id="UP000244906"/>
    </source>
</evidence>
<sequence length="97" mass="10894">MIKNAGESLDSPAFLFPGKECMSIGGRKPDRRFPGKECMSIGGRKPDRRFPGKECMSIVGDLQDVRSAENARSNFLSGSRIDDFQGRNVYRKEGWIH</sequence>